<keyword evidence="3" id="KW-1185">Reference proteome</keyword>
<dbReference type="PANTHER" id="PTHR19959">
    <property type="entry name" value="KINESIN LIGHT CHAIN"/>
    <property type="match status" value="1"/>
</dbReference>
<reference evidence="2" key="2">
    <citation type="submission" date="2020-09" db="EMBL/GenBank/DDBJ databases">
        <authorList>
            <person name="Sun Q."/>
            <person name="Zhou Y."/>
        </authorList>
    </citation>
    <scope>NUCLEOTIDE SEQUENCE</scope>
    <source>
        <strain evidence="2">CGMCC 4.7272</strain>
    </source>
</reference>
<protein>
    <submittedName>
        <fullName evidence="2">CHAT domain-containing protein</fullName>
    </submittedName>
</protein>
<dbReference type="RefSeq" id="WP_189152077.1">
    <property type="nucleotide sequence ID" value="NZ_BAABER010000037.1"/>
</dbReference>
<dbReference type="InterPro" id="IPR011990">
    <property type="entry name" value="TPR-like_helical_dom_sf"/>
</dbReference>
<dbReference type="Proteomes" id="UP000625682">
    <property type="component" value="Unassembled WGS sequence"/>
</dbReference>
<dbReference type="Gene3D" id="1.25.40.10">
    <property type="entry name" value="Tetratricopeptide repeat domain"/>
    <property type="match status" value="4"/>
</dbReference>
<dbReference type="Pfam" id="PF13374">
    <property type="entry name" value="TPR_10"/>
    <property type="match status" value="2"/>
</dbReference>
<comment type="caution">
    <text evidence="2">The sequence shown here is derived from an EMBL/GenBank/DDBJ whole genome shotgun (WGS) entry which is preliminary data.</text>
</comment>
<proteinExistence type="predicted"/>
<dbReference type="Pfam" id="PF12770">
    <property type="entry name" value="CHAT"/>
    <property type="match status" value="1"/>
</dbReference>
<dbReference type="EMBL" id="BMMU01000052">
    <property type="protein sequence ID" value="GGJ69004.1"/>
    <property type="molecule type" value="Genomic_DNA"/>
</dbReference>
<evidence type="ECO:0000259" key="1">
    <source>
        <dbReference type="Pfam" id="PF12770"/>
    </source>
</evidence>
<name>A0A917PAV0_9ACTN</name>
<evidence type="ECO:0000313" key="2">
    <source>
        <dbReference type="EMBL" id="GGJ69004.1"/>
    </source>
</evidence>
<dbReference type="InterPro" id="IPR024983">
    <property type="entry name" value="CHAT_dom"/>
</dbReference>
<dbReference type="PANTHER" id="PTHR19959:SF119">
    <property type="entry name" value="FUNGAL LIPASE-LIKE DOMAIN-CONTAINING PROTEIN"/>
    <property type="match status" value="1"/>
</dbReference>
<reference evidence="2" key="1">
    <citation type="journal article" date="2014" name="Int. J. Syst. Evol. Microbiol.">
        <title>Complete genome sequence of Corynebacterium casei LMG S-19264T (=DSM 44701T), isolated from a smear-ripened cheese.</title>
        <authorList>
            <consortium name="US DOE Joint Genome Institute (JGI-PGF)"/>
            <person name="Walter F."/>
            <person name="Albersmeier A."/>
            <person name="Kalinowski J."/>
            <person name="Ruckert C."/>
        </authorList>
    </citation>
    <scope>NUCLEOTIDE SEQUENCE</scope>
    <source>
        <strain evidence="2">CGMCC 4.7272</strain>
    </source>
</reference>
<dbReference type="SUPFAM" id="SSF48452">
    <property type="entry name" value="TPR-like"/>
    <property type="match status" value="1"/>
</dbReference>
<evidence type="ECO:0000313" key="3">
    <source>
        <dbReference type="Proteomes" id="UP000625682"/>
    </source>
</evidence>
<feature type="domain" description="CHAT" evidence="1">
    <location>
        <begin position="1036"/>
        <end position="1342"/>
    </location>
</feature>
<gene>
    <name evidence="2" type="ORF">GCM10012282_77410</name>
</gene>
<dbReference type="SUPFAM" id="SSF81901">
    <property type="entry name" value="HCP-like"/>
    <property type="match status" value="1"/>
</dbReference>
<organism evidence="2 3">
    <name type="scientific">Streptomyces lacrimifluminis</name>
    <dbReference type="NCBI Taxonomy" id="1500077"/>
    <lineage>
        <taxon>Bacteria</taxon>
        <taxon>Bacillati</taxon>
        <taxon>Actinomycetota</taxon>
        <taxon>Actinomycetes</taxon>
        <taxon>Kitasatosporales</taxon>
        <taxon>Streptomycetaceae</taxon>
        <taxon>Streptomyces</taxon>
    </lineage>
</organism>
<accession>A0A917PAV0</accession>
<sequence>MGADEQSRGGLRKAIEDRLDRFTSGDVRAVLELRAMEQAQALRALLRVDDRDVESRFTLGWLYWRRYEVLGDAEDERQAVDMLVLCFLTGTEVRRLPGALLPVLGKEAVRTAEQLSNALVAHPDPQLATAAVEIWTRILDVADFGGRRRATTLSNLGAVLQTRYDNGGAAEDLDKAIGCFRQALSIVDPNDPNAPMIRSNLLSAVNARFARHASQADLEETVHVYRQSIATVRADHPRWWDWHADLALSLMARWEFTGARPDLEEGITKLREVIDGAPAGHPRLNAWRSQLGMGLESRFRVAGDWADIDEGIGIHRRVVADTQIGDADRANHLTELGDALTARFYFREFKDDIDEAITVHREALDATSPEDPARLKRLSMLGSALETRSSVIGGPHDLEEAITLLREATAVISADDIQAPDRLFNLGNALRARFQQTRQQADLDEAIDLLRRGVAAAPPGSPGRANRQAALGIALHLRFGHTGGPNDLDEAIEAHQEAVAASGPTDPERPRRLSNLARTLSSRATWTGTLADLNRAIDALQKAVKATGVGDAAWPARLCNLGGLLYVRFNHSGARADLDMAVRILREVVSVSPDDHPERPLFEVNLGMALRIRFERFRNPADLDKAIEQIRAALGRVPASDEQYAKLLAAMGMTLSTRFRLSRDLADLDEAIAAHRKAVSAVRDDAPDRAMILSTLGIALGLRAEHTGDEHDEDEAVHVMQESVALAPPNHPDLGIGLSHLGDALLRRFRRTGAQEDSAAAADAFARHTALTAVPPSDRVRTARLAAALTMPSELTRAARLLAAAVELVPEIAPRELERPDVQHAVRRLTGLAPEAAALTLQDTTLLQGERAPRALQLLEAGRAVLLSQALDTRSDLTDLRAQHPELADRYVELRSLLDRSPEPGQKTEVRDVNGEATVSLLPADAFDRRQLAGEFVSLVARIRARDGFSSFGRTPVTSDLVAQAGDGPIVVFNTSTYRTDALLVTSAGVTAVPLPGASHDTLINQINNFHRALRTASAGATSRARMAAQKQLSQVLRWLWDTIAEPVLLALGFDHAPGPGKTLPRIWWAPGGLLGLLPVHAAGHHTDSPDDPGARTVMDRVVFSYTPTIRALRHARQRTDHGRRPGRRALIVAMPTTPGLPGEGRLHHVRDEAAVVASHLADSDTLIEPDLPHPLPSIGNGYPTRVEVLNRLPVYSIAHFACHGTSFAGDPSQSHLLLHDHATAPFTVAALAPYHLDNADLAYLSACGTALSTNAELIDESIHLAAAFQLAGYPQVIGTLWEINDHHAVDVASSFYAGLTDEKGTVDPKRAARALHGTVVTARNALPQTPSLWAAYIHVGA</sequence>